<dbReference type="PANTHER" id="PTHR36932:SF1">
    <property type="entry name" value="CAPSULAR POLYSACCHARIDE BIOSYNTHESIS PROTEIN"/>
    <property type="match status" value="1"/>
</dbReference>
<dbReference type="EMBL" id="CP003912">
    <property type="protein sequence ID" value="AGU53027.1"/>
    <property type="molecule type" value="Genomic_DNA"/>
</dbReference>
<dbReference type="AlphaFoldDB" id="T1XJH2"/>
<dbReference type="InterPro" id="IPR053158">
    <property type="entry name" value="CapK_Type1_Caps_Biosynth"/>
</dbReference>
<dbReference type="KEGG" id="vpd:VAPA_2c04670"/>
<accession>T1XJH2</accession>
<dbReference type="SUPFAM" id="SSF56801">
    <property type="entry name" value="Acetyl-CoA synthetase-like"/>
    <property type="match status" value="1"/>
</dbReference>
<organism evidence="1 2">
    <name type="scientific">Variovorax paradoxus B4</name>
    <dbReference type="NCBI Taxonomy" id="1246301"/>
    <lineage>
        <taxon>Bacteria</taxon>
        <taxon>Pseudomonadati</taxon>
        <taxon>Pseudomonadota</taxon>
        <taxon>Betaproteobacteria</taxon>
        <taxon>Burkholderiales</taxon>
        <taxon>Comamonadaceae</taxon>
        <taxon>Variovorax</taxon>
    </lineage>
</organism>
<dbReference type="PATRIC" id="fig|1246301.3.peg.5990"/>
<reference evidence="1 2" key="1">
    <citation type="submission" date="2012-10" db="EMBL/GenBank/DDBJ databases">
        <title>Genome sequence of Variovorax paradoxus B4.</title>
        <authorList>
            <person name="Schuldes J."/>
            <person name="Brandt U."/>
            <person name="Hiessl S."/>
            <person name="Wuebbeler J.H."/>
            <person name="Thuermer A."/>
            <person name="Steinbuechel A."/>
            <person name="Daniel R."/>
        </authorList>
    </citation>
    <scope>NUCLEOTIDE SEQUENCE [LARGE SCALE GENOMIC DNA]</scope>
    <source>
        <strain evidence="1 2">B4</strain>
    </source>
</reference>
<evidence type="ECO:0000313" key="1">
    <source>
        <dbReference type="EMBL" id="AGU53027.1"/>
    </source>
</evidence>
<dbReference type="PANTHER" id="PTHR36932">
    <property type="entry name" value="CAPSULAR POLYSACCHARIDE BIOSYNTHESIS PROTEIN"/>
    <property type="match status" value="1"/>
</dbReference>
<dbReference type="Proteomes" id="UP000016223">
    <property type="component" value="Chromosome 2"/>
</dbReference>
<proteinExistence type="predicted"/>
<name>T1XJH2_VARPD</name>
<sequence length="485" mass="52216">MRASSLLQGTAPCASPTPETPLMLPVLDPWQACAAAADVSLAARASDEALRRRRESRLASLFSAAAAGSALYRRVFAGRDPTGARLEELPIAHKKALMRDFKSWVADPALDLGSLRGFVADRANIAEPWLGRYMVWESSGSTGEPGIFVQDAAAMAVYDALEAMRRPVLRPLQRWLDPWGLTERVAFVGATGGHFASTVSVERLRRLQPGLADRLRSFSFLQPIDALVAQLNAFRPTVLATYPSAAVLLAQERRSGRLTVSLQEIWTGGEGFSRTRRAFVRKAFECPVANSYGASEFLSLAFECSLGVLHLNSDWAILEPVDAQGVAMPPGRPGTTTLLTNLANHVQPLIRYDLGDRVTLLAPRCACGSRLPAIEVEGRDDDTLVFRGARGALPVKIVPLAVSTVLEEEAGLFDFQLVQQGPGELLLQTGRSGADTQAALEKASRILRDFLAAQGAGGVRVQCRVGESGCCGRSGKAKRVVSSLR</sequence>
<gene>
    <name evidence="1" type="ORF">VAPA_2c04670</name>
</gene>
<dbReference type="HOGENOM" id="CLU_035301_4_1_4"/>
<evidence type="ECO:0000313" key="2">
    <source>
        <dbReference type="Proteomes" id="UP000016223"/>
    </source>
</evidence>
<protein>
    <submittedName>
        <fullName evidence="1">AMP-binding domain-containing protein</fullName>
    </submittedName>
</protein>
<dbReference type="Gene3D" id="3.40.50.12780">
    <property type="entry name" value="N-terminal domain of ligase-like"/>
    <property type="match status" value="1"/>
</dbReference>
<dbReference type="InterPro" id="IPR042099">
    <property type="entry name" value="ANL_N_sf"/>
</dbReference>